<evidence type="ECO:0000313" key="2">
    <source>
        <dbReference type="Proteomes" id="UP000265520"/>
    </source>
</evidence>
<reference evidence="1 2" key="1">
    <citation type="journal article" date="2018" name="Front. Plant Sci.">
        <title>Red Clover (Trifolium pratense) and Zigzag Clover (T. medium) - A Picture of Genomic Similarities and Differences.</title>
        <authorList>
            <person name="Dluhosova J."/>
            <person name="Istvanek J."/>
            <person name="Nedelnik J."/>
            <person name="Repkova J."/>
        </authorList>
    </citation>
    <scope>NUCLEOTIDE SEQUENCE [LARGE SCALE GENOMIC DNA]</scope>
    <source>
        <strain evidence="2">cv. 10/8</strain>
        <tissue evidence="1">Leaf</tissue>
    </source>
</reference>
<organism evidence="1 2">
    <name type="scientific">Trifolium medium</name>
    <dbReference type="NCBI Taxonomy" id="97028"/>
    <lineage>
        <taxon>Eukaryota</taxon>
        <taxon>Viridiplantae</taxon>
        <taxon>Streptophyta</taxon>
        <taxon>Embryophyta</taxon>
        <taxon>Tracheophyta</taxon>
        <taxon>Spermatophyta</taxon>
        <taxon>Magnoliopsida</taxon>
        <taxon>eudicotyledons</taxon>
        <taxon>Gunneridae</taxon>
        <taxon>Pentapetalae</taxon>
        <taxon>rosids</taxon>
        <taxon>fabids</taxon>
        <taxon>Fabales</taxon>
        <taxon>Fabaceae</taxon>
        <taxon>Papilionoideae</taxon>
        <taxon>50 kb inversion clade</taxon>
        <taxon>NPAAA clade</taxon>
        <taxon>Hologalegina</taxon>
        <taxon>IRL clade</taxon>
        <taxon>Trifolieae</taxon>
        <taxon>Trifolium</taxon>
    </lineage>
</organism>
<accession>A0A392REF3</accession>
<dbReference type="Proteomes" id="UP000265520">
    <property type="component" value="Unassembled WGS sequence"/>
</dbReference>
<dbReference type="EMBL" id="LXQA010215145">
    <property type="protein sequence ID" value="MCI34587.1"/>
    <property type="molecule type" value="Genomic_DNA"/>
</dbReference>
<proteinExistence type="predicted"/>
<keyword evidence="2" id="KW-1185">Reference proteome</keyword>
<dbReference type="AlphaFoldDB" id="A0A392REF3"/>
<comment type="caution">
    <text evidence="1">The sequence shown here is derived from an EMBL/GenBank/DDBJ whole genome shotgun (WGS) entry which is preliminary data.</text>
</comment>
<name>A0A392REF3_9FABA</name>
<sequence>GECGASATAWHSDSSTIS</sequence>
<protein>
    <submittedName>
        <fullName evidence="1">Uncharacterized protein</fullName>
    </submittedName>
</protein>
<evidence type="ECO:0000313" key="1">
    <source>
        <dbReference type="EMBL" id="MCI34587.1"/>
    </source>
</evidence>
<feature type="non-terminal residue" evidence="1">
    <location>
        <position position="1"/>
    </location>
</feature>